<evidence type="ECO:0000256" key="1">
    <source>
        <dbReference type="SAM" id="MobiDB-lite"/>
    </source>
</evidence>
<feature type="region of interest" description="Disordered" evidence="1">
    <location>
        <begin position="98"/>
        <end position="117"/>
    </location>
</feature>
<comment type="caution">
    <text evidence="3">The sequence shown here is derived from an EMBL/GenBank/DDBJ whole genome shotgun (WGS) entry which is preliminary data.</text>
</comment>
<dbReference type="InterPro" id="IPR003615">
    <property type="entry name" value="HNH_nuc"/>
</dbReference>
<name>A0A9X5AVT2_9BRAD</name>
<dbReference type="SUPFAM" id="SSF54060">
    <property type="entry name" value="His-Me finger endonucleases"/>
    <property type="match status" value="1"/>
</dbReference>
<gene>
    <name evidence="3" type="ORF">GJ689_24795</name>
</gene>
<feature type="region of interest" description="Disordered" evidence="1">
    <location>
        <begin position="67"/>
        <end position="88"/>
    </location>
</feature>
<feature type="compositionally biased region" description="Basic and acidic residues" evidence="1">
    <location>
        <begin position="68"/>
        <end position="84"/>
    </location>
</feature>
<feature type="domain" description="HNH nuclease" evidence="2">
    <location>
        <begin position="55"/>
        <end position="100"/>
    </location>
</feature>
<dbReference type="Proteomes" id="UP000438991">
    <property type="component" value="Unassembled WGS sequence"/>
</dbReference>
<protein>
    <recommendedName>
        <fullName evidence="2">HNH nuclease domain-containing protein</fullName>
    </recommendedName>
</protein>
<evidence type="ECO:0000259" key="2">
    <source>
        <dbReference type="Pfam" id="PF13392"/>
    </source>
</evidence>
<evidence type="ECO:0000313" key="3">
    <source>
        <dbReference type="EMBL" id="MTW19413.1"/>
    </source>
</evidence>
<dbReference type="RefSeq" id="WP_155481662.1">
    <property type="nucleotide sequence ID" value="NZ_WNKV01000036.1"/>
</dbReference>
<dbReference type="EMBL" id="WNKV01000036">
    <property type="protein sequence ID" value="MTW19413.1"/>
    <property type="molecule type" value="Genomic_DNA"/>
</dbReference>
<dbReference type="Gene3D" id="3.90.75.20">
    <property type="match status" value="1"/>
</dbReference>
<evidence type="ECO:0000313" key="4">
    <source>
        <dbReference type="Proteomes" id="UP000438991"/>
    </source>
</evidence>
<reference evidence="3 4" key="1">
    <citation type="submission" date="2019-11" db="EMBL/GenBank/DDBJ databases">
        <title>Whole-genome sequence of Rhodoplanes serenus DSM 18633, type strain.</title>
        <authorList>
            <person name="Kyndt J.A."/>
            <person name="Meyer T.E."/>
        </authorList>
    </citation>
    <scope>NUCLEOTIDE SEQUENCE [LARGE SCALE GENOMIC DNA]</scope>
    <source>
        <strain evidence="3 4">DSM 18633</strain>
    </source>
</reference>
<dbReference type="InterPro" id="IPR044925">
    <property type="entry name" value="His-Me_finger_sf"/>
</dbReference>
<proteinExistence type="predicted"/>
<dbReference type="Pfam" id="PF13392">
    <property type="entry name" value="HNH_3"/>
    <property type="match status" value="1"/>
</dbReference>
<organism evidence="3 4">
    <name type="scientific">Rhodoplanes serenus</name>
    <dbReference type="NCBI Taxonomy" id="200615"/>
    <lineage>
        <taxon>Bacteria</taxon>
        <taxon>Pseudomonadati</taxon>
        <taxon>Pseudomonadota</taxon>
        <taxon>Alphaproteobacteria</taxon>
        <taxon>Hyphomicrobiales</taxon>
        <taxon>Nitrobacteraceae</taxon>
        <taxon>Rhodoplanes</taxon>
    </lineage>
</organism>
<dbReference type="AlphaFoldDB" id="A0A9X5AVT2"/>
<accession>A0A9X5AVT2</accession>
<sequence length="175" mass="19574">MDDRLSVPGFPSYLITRSGEIYRRGASTPLKAYPAKRGGYQQVSLWENGRGRTCFVHQLVALTFHGPRPSDRHHAAHRDGDKSNNTDVNVQWITKEENERDKVAHGSANIGTRNGGSVLSEDQVADIRRRAADLPRSSSGRRLKKGSLDVLSSEYGVTKSCLYQVISGMRWRHVQ</sequence>